<feature type="region of interest" description="Disordered" evidence="1">
    <location>
        <begin position="1"/>
        <end position="41"/>
    </location>
</feature>
<feature type="region of interest" description="Disordered" evidence="1">
    <location>
        <begin position="58"/>
        <end position="94"/>
    </location>
</feature>
<organism evidence="2 3">
    <name type="scientific">Brassica cretica</name>
    <name type="common">Mustard</name>
    <dbReference type="NCBI Taxonomy" id="69181"/>
    <lineage>
        <taxon>Eukaryota</taxon>
        <taxon>Viridiplantae</taxon>
        <taxon>Streptophyta</taxon>
        <taxon>Embryophyta</taxon>
        <taxon>Tracheophyta</taxon>
        <taxon>Spermatophyta</taxon>
        <taxon>Magnoliopsida</taxon>
        <taxon>eudicotyledons</taxon>
        <taxon>Gunneridae</taxon>
        <taxon>Pentapetalae</taxon>
        <taxon>rosids</taxon>
        <taxon>malvids</taxon>
        <taxon>Brassicales</taxon>
        <taxon>Brassicaceae</taxon>
        <taxon>Brassiceae</taxon>
        <taxon>Brassica</taxon>
    </lineage>
</organism>
<proteinExistence type="predicted"/>
<dbReference type="AlphaFoldDB" id="A0A8S9QVE1"/>
<protein>
    <submittedName>
        <fullName evidence="2">Uncharacterized protein</fullName>
    </submittedName>
</protein>
<accession>A0A8S9QVE1</accession>
<evidence type="ECO:0000313" key="2">
    <source>
        <dbReference type="EMBL" id="KAF3555647.1"/>
    </source>
</evidence>
<evidence type="ECO:0000256" key="1">
    <source>
        <dbReference type="SAM" id="MobiDB-lite"/>
    </source>
</evidence>
<feature type="compositionally biased region" description="Basic residues" evidence="1">
    <location>
        <begin position="82"/>
        <end position="91"/>
    </location>
</feature>
<gene>
    <name evidence="2" type="ORF">F2Q69_00012721</name>
</gene>
<comment type="caution">
    <text evidence="2">The sequence shown here is derived from an EMBL/GenBank/DDBJ whole genome shotgun (WGS) entry which is preliminary data.</text>
</comment>
<sequence>MVNVSHAEVVQDGSSSEDDNLDEDNAVKKSISPGHAPTPMLQERAVVDKVVSACISGGDEGGGVAGSDDIQPETEEFGLGCRKSKRQKKPPKSLLGNYECDKRFLNLARQTVCRVKQPKK</sequence>
<dbReference type="Proteomes" id="UP000712600">
    <property type="component" value="Unassembled WGS sequence"/>
</dbReference>
<feature type="compositionally biased region" description="Acidic residues" evidence="1">
    <location>
        <begin position="15"/>
        <end position="24"/>
    </location>
</feature>
<dbReference type="EMBL" id="QGKX02000996">
    <property type="protein sequence ID" value="KAF3555647.1"/>
    <property type="molecule type" value="Genomic_DNA"/>
</dbReference>
<name>A0A8S9QVE1_BRACR</name>
<evidence type="ECO:0000313" key="3">
    <source>
        <dbReference type="Proteomes" id="UP000712600"/>
    </source>
</evidence>
<reference evidence="2" key="1">
    <citation type="submission" date="2019-12" db="EMBL/GenBank/DDBJ databases">
        <title>Genome sequencing and annotation of Brassica cretica.</title>
        <authorList>
            <person name="Studholme D.J."/>
            <person name="Sarris P."/>
        </authorList>
    </citation>
    <scope>NUCLEOTIDE SEQUENCE</scope>
    <source>
        <strain evidence="2">PFS-109/04</strain>
        <tissue evidence="2">Leaf</tissue>
    </source>
</reference>